<dbReference type="InterPro" id="IPR043502">
    <property type="entry name" value="DNA/RNA_pol_sf"/>
</dbReference>
<sequence>MDGSNITMEEYIKVKEEKARRRGKVFNWETTTYGKIWYDEDVYDLRSVETEFPAIVINDTLMSEPTVSSLNNGIDFRISFNKSDDEDYMPTVSYFDDLDYFKDFEKEFPAIVYNDALTSKLDFLTEPTISPQHINEFNLKDETSLSECDEEEQNVLNFNDLFPFNVIYPNDLKLDKDNDDDNVDIEHSSRDLSVKPLPDVINTDVGAYAHGSNNHLETNQYAVSSRRYGVIRACTHQRPQRIKLNTRIQKTILRVLEMWEMKYNFLDKISSVVLTPRNPQYAVSNPWIRQNRKYEWGKEQEEAFQTLKDNLCNALILSLSDEPEDFVFYCDGLNQGFGCVSCKEPRTWKSLLVREREMSLTEIRYHPRKGLVKILAAPGKASKVENATAEMLRGLDQQIERKEDGDDRLTKSAYFLAIREDYKMKKLARLYIDEIVAGHGVPGSVILNRDGRFTSSVLANITESLKDAIGYEYGLSSSDGWIK</sequence>
<evidence type="ECO:0000313" key="2">
    <source>
        <dbReference type="EMBL" id="GJS70229.1"/>
    </source>
</evidence>
<dbReference type="Proteomes" id="UP001151760">
    <property type="component" value="Unassembled WGS sequence"/>
</dbReference>
<evidence type="ECO:0000313" key="3">
    <source>
        <dbReference type="Proteomes" id="UP001151760"/>
    </source>
</evidence>
<reference evidence="2" key="1">
    <citation type="journal article" date="2022" name="Int. J. Mol. Sci.">
        <title>Draft Genome of Tanacetum Coccineum: Genomic Comparison of Closely Related Tanacetum-Family Plants.</title>
        <authorList>
            <person name="Yamashiro T."/>
            <person name="Shiraishi A."/>
            <person name="Nakayama K."/>
            <person name="Satake H."/>
        </authorList>
    </citation>
    <scope>NUCLEOTIDE SEQUENCE</scope>
</reference>
<feature type="domain" description="Reverse transcriptase/retrotransposon-derived protein RNase H-like" evidence="1">
    <location>
        <begin position="296"/>
        <end position="368"/>
    </location>
</feature>
<evidence type="ECO:0000259" key="1">
    <source>
        <dbReference type="Pfam" id="PF17919"/>
    </source>
</evidence>
<protein>
    <submittedName>
        <fullName evidence="2">Reverse transcriptase domain-containing protein</fullName>
    </submittedName>
</protein>
<dbReference type="Pfam" id="PF17919">
    <property type="entry name" value="RT_RNaseH_2"/>
    <property type="match status" value="1"/>
</dbReference>
<dbReference type="InterPro" id="IPR041577">
    <property type="entry name" value="RT_RNaseH_2"/>
</dbReference>
<dbReference type="SUPFAM" id="SSF56672">
    <property type="entry name" value="DNA/RNA polymerases"/>
    <property type="match status" value="1"/>
</dbReference>
<proteinExistence type="predicted"/>
<dbReference type="PANTHER" id="PTHR34072:SF52">
    <property type="entry name" value="RIBONUCLEASE H"/>
    <property type="match status" value="1"/>
</dbReference>
<organism evidence="2 3">
    <name type="scientific">Tanacetum coccineum</name>
    <dbReference type="NCBI Taxonomy" id="301880"/>
    <lineage>
        <taxon>Eukaryota</taxon>
        <taxon>Viridiplantae</taxon>
        <taxon>Streptophyta</taxon>
        <taxon>Embryophyta</taxon>
        <taxon>Tracheophyta</taxon>
        <taxon>Spermatophyta</taxon>
        <taxon>Magnoliopsida</taxon>
        <taxon>eudicotyledons</taxon>
        <taxon>Gunneridae</taxon>
        <taxon>Pentapetalae</taxon>
        <taxon>asterids</taxon>
        <taxon>campanulids</taxon>
        <taxon>Asterales</taxon>
        <taxon>Asteraceae</taxon>
        <taxon>Asteroideae</taxon>
        <taxon>Anthemideae</taxon>
        <taxon>Anthemidinae</taxon>
        <taxon>Tanacetum</taxon>
    </lineage>
</organism>
<dbReference type="PANTHER" id="PTHR34072">
    <property type="entry name" value="ENZYMATIC POLYPROTEIN-RELATED"/>
    <property type="match status" value="1"/>
</dbReference>
<reference evidence="2" key="2">
    <citation type="submission" date="2022-01" db="EMBL/GenBank/DDBJ databases">
        <authorList>
            <person name="Yamashiro T."/>
            <person name="Shiraishi A."/>
            <person name="Satake H."/>
            <person name="Nakayama K."/>
        </authorList>
    </citation>
    <scope>NUCLEOTIDE SEQUENCE</scope>
</reference>
<keyword evidence="2" id="KW-0808">Transferase</keyword>
<accession>A0ABQ4XXY6</accession>
<dbReference type="EMBL" id="BQNB010009919">
    <property type="protein sequence ID" value="GJS70229.1"/>
    <property type="molecule type" value="Genomic_DNA"/>
</dbReference>
<keyword evidence="2" id="KW-0548">Nucleotidyltransferase</keyword>
<gene>
    <name evidence="2" type="ORF">Tco_0703070</name>
</gene>
<keyword evidence="2" id="KW-0695">RNA-directed DNA polymerase</keyword>
<keyword evidence="3" id="KW-1185">Reference proteome</keyword>
<dbReference type="GO" id="GO:0003964">
    <property type="term" value="F:RNA-directed DNA polymerase activity"/>
    <property type="evidence" value="ECO:0007669"/>
    <property type="project" value="UniProtKB-KW"/>
</dbReference>
<comment type="caution">
    <text evidence="2">The sequence shown here is derived from an EMBL/GenBank/DDBJ whole genome shotgun (WGS) entry which is preliminary data.</text>
</comment>
<name>A0ABQ4XXY6_9ASTR</name>